<evidence type="ECO:0000256" key="1">
    <source>
        <dbReference type="ARBA" id="ARBA00004496"/>
    </source>
</evidence>
<feature type="region of interest" description="Disordered" evidence="11">
    <location>
        <begin position="594"/>
        <end position="623"/>
    </location>
</feature>
<dbReference type="PIRSF" id="PIRSF038995">
    <property type="entry name" value="SRP68"/>
    <property type="match status" value="1"/>
</dbReference>
<comment type="function">
    <text evidence="10">Component of the signal recognition particle (SRP) complex, a ribonucleoprotein complex that mediates the cotranslational targeting of secretory and membrane proteins to the endoplasmic reticulum (ER). The SRP complex interacts with the signal sequence in nascent secretory and membrane proteins and directs them to the membrane of the ER.</text>
</comment>
<keyword evidence="5 10" id="KW-0694">RNA-binding</keyword>
<dbReference type="Gene3D" id="1.10.3450.40">
    <property type="entry name" value="Signal recognition particle, SRP68 subunit, RNA-binding domain"/>
    <property type="match status" value="1"/>
</dbReference>
<dbReference type="Proteomes" id="UP001161017">
    <property type="component" value="Unassembled WGS sequence"/>
</dbReference>
<evidence type="ECO:0000256" key="6">
    <source>
        <dbReference type="ARBA" id="ARBA00023135"/>
    </source>
</evidence>
<comment type="subcellular location">
    <subcellularLocation>
        <location evidence="1 10">Cytoplasm</location>
    </subcellularLocation>
    <subcellularLocation>
        <location evidence="2">Nucleus</location>
        <location evidence="2">Nucleolus</location>
    </subcellularLocation>
</comment>
<dbReference type="EMBL" id="JAPUFD010000001">
    <property type="protein sequence ID" value="MDI1485453.1"/>
    <property type="molecule type" value="Genomic_DNA"/>
</dbReference>
<evidence type="ECO:0000256" key="2">
    <source>
        <dbReference type="ARBA" id="ARBA00004604"/>
    </source>
</evidence>
<organism evidence="12 13">
    <name type="scientific">Ramalina farinacea</name>
    <dbReference type="NCBI Taxonomy" id="258253"/>
    <lineage>
        <taxon>Eukaryota</taxon>
        <taxon>Fungi</taxon>
        <taxon>Dikarya</taxon>
        <taxon>Ascomycota</taxon>
        <taxon>Pezizomycotina</taxon>
        <taxon>Lecanoromycetes</taxon>
        <taxon>OSLEUM clade</taxon>
        <taxon>Lecanoromycetidae</taxon>
        <taxon>Lecanorales</taxon>
        <taxon>Lecanorineae</taxon>
        <taxon>Ramalinaceae</taxon>
        <taxon>Ramalina</taxon>
    </lineage>
</organism>
<evidence type="ECO:0000256" key="3">
    <source>
        <dbReference type="ARBA" id="ARBA00009352"/>
    </source>
</evidence>
<keyword evidence="8 10" id="KW-0687">Ribonucleoprotein</keyword>
<reference evidence="12" key="1">
    <citation type="journal article" date="2023" name="Genome Biol. Evol.">
        <title>First Whole Genome Sequence and Flow Cytometry Genome Size Data for the Lichen-Forming Fungus Ramalina farinacea (Ascomycota).</title>
        <authorList>
            <person name="Llewellyn T."/>
            <person name="Mian S."/>
            <person name="Hill R."/>
            <person name="Leitch I.J."/>
            <person name="Gaya E."/>
        </authorList>
    </citation>
    <scope>NUCLEOTIDE SEQUENCE</scope>
    <source>
        <strain evidence="12">LIQ254RAFAR</strain>
    </source>
</reference>
<evidence type="ECO:0000256" key="11">
    <source>
        <dbReference type="SAM" id="MobiDB-lite"/>
    </source>
</evidence>
<feature type="region of interest" description="Disordered" evidence="11">
    <location>
        <begin position="377"/>
        <end position="406"/>
    </location>
</feature>
<dbReference type="GO" id="GO:0005786">
    <property type="term" value="C:signal recognition particle, endoplasmic reticulum targeting"/>
    <property type="evidence" value="ECO:0007669"/>
    <property type="project" value="UniProtKB-KW"/>
</dbReference>
<dbReference type="PANTHER" id="PTHR12860">
    <property type="entry name" value="SIGNAL RECOGNITION PARTICLE 68 KDA PROTEIN"/>
    <property type="match status" value="1"/>
</dbReference>
<dbReference type="CDD" id="cd15481">
    <property type="entry name" value="SRP68-RBD"/>
    <property type="match status" value="1"/>
</dbReference>
<keyword evidence="13" id="KW-1185">Reference proteome</keyword>
<dbReference type="GO" id="GO:0006614">
    <property type="term" value="P:SRP-dependent cotranslational protein targeting to membrane"/>
    <property type="evidence" value="ECO:0007669"/>
    <property type="project" value="InterPro"/>
</dbReference>
<evidence type="ECO:0000313" key="13">
    <source>
        <dbReference type="Proteomes" id="UP001161017"/>
    </source>
</evidence>
<dbReference type="GO" id="GO:0008312">
    <property type="term" value="F:7S RNA binding"/>
    <property type="evidence" value="ECO:0007669"/>
    <property type="project" value="InterPro"/>
</dbReference>
<keyword evidence="6 10" id="KW-0733">Signal recognition particle</keyword>
<name>A0AA43QIR7_9LECA</name>
<dbReference type="InterPro" id="IPR038253">
    <property type="entry name" value="SRP68_N_sf"/>
</dbReference>
<dbReference type="Pfam" id="PF16969">
    <property type="entry name" value="SRP68"/>
    <property type="match status" value="1"/>
</dbReference>
<gene>
    <name evidence="12" type="primary">SRP68</name>
    <name evidence="12" type="ORF">OHK93_000591</name>
</gene>
<dbReference type="GO" id="GO:0005730">
    <property type="term" value="C:nucleolus"/>
    <property type="evidence" value="ECO:0007669"/>
    <property type="project" value="UniProtKB-SubCell"/>
</dbReference>
<evidence type="ECO:0000256" key="5">
    <source>
        <dbReference type="ARBA" id="ARBA00022884"/>
    </source>
</evidence>
<dbReference type="GO" id="GO:0030942">
    <property type="term" value="F:endoplasmic reticulum signal peptide binding"/>
    <property type="evidence" value="ECO:0007669"/>
    <property type="project" value="InterPro"/>
</dbReference>
<protein>
    <recommendedName>
        <fullName evidence="9 10">Signal recognition particle subunit SRP68</fullName>
        <shortName evidence="10">SRP68</shortName>
    </recommendedName>
</protein>
<comment type="caution">
    <text evidence="12">The sequence shown here is derived from an EMBL/GenBank/DDBJ whole genome shotgun (WGS) entry which is preliminary data.</text>
</comment>
<dbReference type="InterPro" id="IPR034652">
    <property type="entry name" value="SRP68-RBD"/>
</dbReference>
<evidence type="ECO:0000313" key="12">
    <source>
        <dbReference type="EMBL" id="MDI1485453.1"/>
    </source>
</evidence>
<evidence type="ECO:0000256" key="7">
    <source>
        <dbReference type="ARBA" id="ARBA00023242"/>
    </source>
</evidence>
<evidence type="ECO:0000256" key="10">
    <source>
        <dbReference type="PIRNR" id="PIRNR038995"/>
    </source>
</evidence>
<evidence type="ECO:0000256" key="4">
    <source>
        <dbReference type="ARBA" id="ARBA00022490"/>
    </source>
</evidence>
<comment type="similarity">
    <text evidence="3 10">Belongs to the SRP68 family.</text>
</comment>
<dbReference type="PANTHER" id="PTHR12860:SF0">
    <property type="entry name" value="SIGNAL RECOGNITION PARTICLE SUBUNIT SRP68"/>
    <property type="match status" value="1"/>
</dbReference>
<evidence type="ECO:0000256" key="8">
    <source>
        <dbReference type="ARBA" id="ARBA00023274"/>
    </source>
</evidence>
<proteinExistence type="inferred from homology"/>
<accession>A0AA43QIR7</accession>
<keyword evidence="7" id="KW-0539">Nucleus</keyword>
<sequence>MEITQFITSRRERALLDSDYSTYRKQLTKRLLTVRRKLQYTSSAKGKKYAAKPAVEAKDINQNHEYVHLLLLSAERAWAQAMYMRAIHGAESGNQEITGSTKRHIVSRLRRASSFAAHLVELLGDHQTSGANPEDLLEARAYYVSLCGAIGFEKQHWQESLKSYCEARLIYGALAKASASKRGDVFRDFLSSSIDPSIRYSAYQLKVPRTASIEAITRDYVTRNDNQYLQDVFKRDPEAFQDATSRMDRSSAGSSLDVPKSIQWRSRTVKLEDAATAQALAAVSLAEGELAAKLSSQSDNSPKAKAAAFDAVLLPSQDAVDATKTAIDELSADGVPQSDPRMQSLQITRTAVNYALVGWRVGRNRVLCGEADGAVLQPPGPKRSRVKQTDETLKDSPTPAESNSHQMKRLRERVVLYDATLQSLDSVKYLPGVAPDQSFLKELDGKLSYFKALRCTAIARSYRLLGDVKSALALLARAQEHITHIPFPTESSSSRNQALNLEVTADQVSKLKTLLQGLLTEHRAIMALRDSAKTANKGSMAYEQPLVQRLDTYPGEGVNLGNLVTYPPRVEPIPVKPIFLDVAYNFMEYPGRRKDLSDGTAPANGVSETGKKESKKGWFGFSR</sequence>
<dbReference type="AlphaFoldDB" id="A0AA43QIR7"/>
<evidence type="ECO:0000256" key="9">
    <source>
        <dbReference type="ARBA" id="ARBA00029498"/>
    </source>
</evidence>
<dbReference type="GO" id="GO:0005047">
    <property type="term" value="F:signal recognition particle binding"/>
    <property type="evidence" value="ECO:0007669"/>
    <property type="project" value="InterPro"/>
</dbReference>
<dbReference type="InterPro" id="IPR026258">
    <property type="entry name" value="SRP68"/>
</dbReference>
<keyword evidence="4 10" id="KW-0963">Cytoplasm</keyword>